<dbReference type="InterPro" id="IPR006597">
    <property type="entry name" value="Sel1-like"/>
</dbReference>
<feature type="signal peptide" evidence="3">
    <location>
        <begin position="1"/>
        <end position="27"/>
    </location>
</feature>
<proteinExistence type="inferred from homology"/>
<evidence type="ECO:0000313" key="5">
    <source>
        <dbReference type="Proteomes" id="UP000274504"/>
    </source>
</evidence>
<dbReference type="PANTHER" id="PTHR11102">
    <property type="entry name" value="SEL-1-LIKE PROTEIN"/>
    <property type="match status" value="1"/>
</dbReference>
<reference evidence="6" key="1">
    <citation type="submission" date="2017-02" db="UniProtKB">
        <authorList>
            <consortium name="WormBaseParasite"/>
        </authorList>
    </citation>
    <scope>IDENTIFICATION</scope>
</reference>
<dbReference type="Gene3D" id="1.25.40.10">
    <property type="entry name" value="Tetratricopeptide repeat domain"/>
    <property type="match status" value="3"/>
</dbReference>
<dbReference type="GO" id="GO:0005789">
    <property type="term" value="C:endoplasmic reticulum membrane"/>
    <property type="evidence" value="ECO:0007669"/>
    <property type="project" value="TreeGrafter"/>
</dbReference>
<evidence type="ECO:0000313" key="6">
    <source>
        <dbReference type="WBParaSite" id="HDID_0000704301-mRNA-1"/>
    </source>
</evidence>
<sequence>MATLFRFFIFLCLTNVFAVWFVGYVWAEVEPTVQKVCCILKTWVFSFILGDSVSETPLLSSIEAENAYEKGVQMLMGCKNPSLGDPAALRLIANAAKSGHSKAREAIATASALAWGGFPLSINKALEDFQQLANEGNPRGQLGLGLMNAAGIGVNASVPRALVYLTFAALGGDELAEMAMGYRYLAGIGVESNCETALAYYRRVASRVAEQVENRVKAGAYPTLMGPTVVRINLLEEREQTVGGTSGTALSNYFISDDILAYYKFVADSNNVTAQLTLGQLYYNGQHGIDLNHKLALYYFKRAAESGSSRAMAYLGEASLSFGSFRMMYLVGSPDVSKDEALALSYLQRAVSEDDPMALTGLGLAYLHGRAGLTPDPVKAMDYFVKAADQGWPEAQLQLGLLFMGTLGWKADYKMALKYFTLASQQGNTLAFYNLGQMHATGMGVFRSCTTATELFKNVAERGRWSQILTSAYLEYWSGNHEVAFLQYLALAELGYEVAQSNVALILEEGRFSLRIENFDFIPDSERYKRAIVYWERSASQGSSTSRVKLGDYHFYGRGTEVNYEQAIQEYRIASDVLRNAQAMFNLGYMHEHGLGFKRDIHLAKRFYDMAASTSIDAQIPAALALAKLSFSFAMEFLRKLPLFRSFFGLFVNLSDGAEQPGVSSKMDWDFYAIPILAGILSILVVYLRLAR</sequence>
<keyword evidence="2" id="KW-0472">Membrane</keyword>
<gene>
    <name evidence="4" type="ORF">HDID_LOCUS7041</name>
</gene>
<name>A0A0R3SPW0_HYMDI</name>
<dbReference type="InterPro" id="IPR050767">
    <property type="entry name" value="Sel1_AlgK"/>
</dbReference>
<dbReference type="EMBL" id="UYSG01010899">
    <property type="protein sequence ID" value="VDL59359.1"/>
    <property type="molecule type" value="Genomic_DNA"/>
</dbReference>
<reference evidence="4 5" key="2">
    <citation type="submission" date="2018-11" db="EMBL/GenBank/DDBJ databases">
        <authorList>
            <consortium name="Pathogen Informatics"/>
        </authorList>
    </citation>
    <scope>NUCLEOTIDE SEQUENCE [LARGE SCALE GENOMIC DNA]</scope>
</reference>
<organism evidence="6">
    <name type="scientific">Hymenolepis diminuta</name>
    <name type="common">Rat tapeworm</name>
    <dbReference type="NCBI Taxonomy" id="6216"/>
    <lineage>
        <taxon>Eukaryota</taxon>
        <taxon>Metazoa</taxon>
        <taxon>Spiralia</taxon>
        <taxon>Lophotrochozoa</taxon>
        <taxon>Platyhelminthes</taxon>
        <taxon>Cestoda</taxon>
        <taxon>Eucestoda</taxon>
        <taxon>Cyclophyllidea</taxon>
        <taxon>Hymenolepididae</taxon>
        <taxon>Hymenolepis</taxon>
    </lineage>
</organism>
<evidence type="ECO:0000256" key="3">
    <source>
        <dbReference type="SAM" id="SignalP"/>
    </source>
</evidence>
<feature type="chain" id="PRO_5043131395" evidence="3">
    <location>
        <begin position="28"/>
        <end position="692"/>
    </location>
</feature>
<dbReference type="OrthoDB" id="27934at2759"/>
<protein>
    <submittedName>
        <fullName evidence="6">Protein sel-1-like protein 1</fullName>
    </submittedName>
</protein>
<dbReference type="Pfam" id="PF08238">
    <property type="entry name" value="Sel1"/>
    <property type="match status" value="10"/>
</dbReference>
<dbReference type="SUPFAM" id="SSF81901">
    <property type="entry name" value="HCP-like"/>
    <property type="match status" value="3"/>
</dbReference>
<dbReference type="SMART" id="SM00671">
    <property type="entry name" value="SEL1"/>
    <property type="match status" value="9"/>
</dbReference>
<dbReference type="Proteomes" id="UP000274504">
    <property type="component" value="Unassembled WGS sequence"/>
</dbReference>
<dbReference type="InterPro" id="IPR011990">
    <property type="entry name" value="TPR-like_helical_dom_sf"/>
</dbReference>
<evidence type="ECO:0000256" key="1">
    <source>
        <dbReference type="ARBA" id="ARBA00038101"/>
    </source>
</evidence>
<keyword evidence="2" id="KW-0812">Transmembrane</keyword>
<keyword evidence="3" id="KW-0732">Signal</keyword>
<dbReference type="PANTHER" id="PTHR11102:SF147">
    <property type="entry name" value="SEL1L ADAPTOR SUBUNIT OF ERAD E3 UBIQUITIN LIGASE"/>
    <property type="match status" value="1"/>
</dbReference>
<comment type="similarity">
    <text evidence="1">Belongs to the sel-1 family.</text>
</comment>
<dbReference type="GO" id="GO:0036503">
    <property type="term" value="P:ERAD pathway"/>
    <property type="evidence" value="ECO:0007669"/>
    <property type="project" value="TreeGrafter"/>
</dbReference>
<keyword evidence="2" id="KW-1133">Transmembrane helix</keyword>
<evidence type="ECO:0000256" key="2">
    <source>
        <dbReference type="SAM" id="Phobius"/>
    </source>
</evidence>
<dbReference type="WBParaSite" id="HDID_0000704301-mRNA-1">
    <property type="protein sequence ID" value="HDID_0000704301-mRNA-1"/>
    <property type="gene ID" value="HDID_0000704301"/>
</dbReference>
<dbReference type="STRING" id="6216.A0A0R3SPW0"/>
<feature type="transmembrane region" description="Helical" evidence="2">
    <location>
        <begin position="671"/>
        <end position="690"/>
    </location>
</feature>
<accession>A0A0R3SPW0</accession>
<dbReference type="AlphaFoldDB" id="A0A0R3SPW0"/>
<evidence type="ECO:0000313" key="4">
    <source>
        <dbReference type="EMBL" id="VDL59359.1"/>
    </source>
</evidence>